<comment type="caution">
    <text evidence="1">The sequence shown here is derived from an EMBL/GenBank/DDBJ whole genome shotgun (WGS) entry which is preliminary data.</text>
</comment>
<dbReference type="RefSeq" id="WP_268752714.1">
    <property type="nucleotide sequence ID" value="NZ_JAPRFQ010000004.1"/>
</dbReference>
<dbReference type="AlphaFoldDB" id="A0A9X3FW91"/>
<dbReference type="Pfam" id="PF13419">
    <property type="entry name" value="HAD_2"/>
    <property type="match status" value="1"/>
</dbReference>
<accession>A0A9X3FW91</accession>
<sequence length="217" mass="24500">MYQSIIFDMDGIIINSEIVSYRMYQELLDQYQHDFTLSDYAQNYSGKNGRQNMENLIKNYQLPLSLEEGLDFVTAIEEQFIQTGIETMPGVYELLSYLRDQNYEISLASSSTRDRAVKLLTDNNIIDFFDHLTFGPEISHGKPAPDIFLLAHSKTQIPKDKTLVIEDSEAGLQAAFAAGIPAICVPDMKKPSQELLDQTAFKANSLTDVLTILQSKD</sequence>
<dbReference type="SFLD" id="SFLDG01135">
    <property type="entry name" value="C1.5.6:_HAD__Beta-PGM__Phospha"/>
    <property type="match status" value="1"/>
</dbReference>
<dbReference type="SUPFAM" id="SSF56784">
    <property type="entry name" value="HAD-like"/>
    <property type="match status" value="1"/>
</dbReference>
<protein>
    <submittedName>
        <fullName evidence="1">HAD family phosphatase</fullName>
    </submittedName>
</protein>
<dbReference type="EMBL" id="JAPRFR010000004">
    <property type="protein sequence ID" value="MCZ0726334.1"/>
    <property type="molecule type" value="Genomic_DNA"/>
</dbReference>
<dbReference type="NCBIfam" id="TIGR01509">
    <property type="entry name" value="HAD-SF-IA-v3"/>
    <property type="match status" value="1"/>
</dbReference>
<reference evidence="1" key="1">
    <citation type="submission" date="2022-12" db="EMBL/GenBank/DDBJ databases">
        <title>Description and comparative metabolic analysis of Aerococcus sp. nov., isolated from the feces of a pig.</title>
        <authorList>
            <person name="Chang Y.-H."/>
        </authorList>
    </citation>
    <scope>NUCLEOTIDE SEQUENCE</scope>
    <source>
        <strain evidence="1">YH-aer222</strain>
    </source>
</reference>
<dbReference type="SFLD" id="SFLDS00003">
    <property type="entry name" value="Haloacid_Dehalogenase"/>
    <property type="match status" value="1"/>
</dbReference>
<dbReference type="InterPro" id="IPR023214">
    <property type="entry name" value="HAD_sf"/>
</dbReference>
<dbReference type="Gene3D" id="3.40.50.1000">
    <property type="entry name" value="HAD superfamily/HAD-like"/>
    <property type="match status" value="1"/>
</dbReference>
<dbReference type="InterPro" id="IPR036412">
    <property type="entry name" value="HAD-like_sf"/>
</dbReference>
<dbReference type="Gene3D" id="1.10.150.240">
    <property type="entry name" value="Putative phosphatase, domain 2"/>
    <property type="match status" value="1"/>
</dbReference>
<dbReference type="SFLD" id="SFLDG01129">
    <property type="entry name" value="C1.5:_HAD__Beta-PGM__Phosphata"/>
    <property type="match status" value="1"/>
</dbReference>
<proteinExistence type="predicted"/>
<dbReference type="InterPro" id="IPR041492">
    <property type="entry name" value="HAD_2"/>
</dbReference>
<gene>
    <name evidence="1" type="ORF">OW157_07180</name>
</gene>
<name>A0A9X3FW91_9LACT</name>
<dbReference type="PANTHER" id="PTHR18901:SF38">
    <property type="entry name" value="PSEUDOURIDINE-5'-PHOSPHATASE"/>
    <property type="match status" value="1"/>
</dbReference>
<evidence type="ECO:0000313" key="1">
    <source>
        <dbReference type="EMBL" id="MCZ0726334.1"/>
    </source>
</evidence>
<organism evidence="1 2">
    <name type="scientific">Aerococcus kribbianus</name>
    <dbReference type="NCBI Taxonomy" id="2999064"/>
    <lineage>
        <taxon>Bacteria</taxon>
        <taxon>Bacillati</taxon>
        <taxon>Bacillota</taxon>
        <taxon>Bacilli</taxon>
        <taxon>Lactobacillales</taxon>
        <taxon>Aerococcaceae</taxon>
        <taxon>Aerococcus</taxon>
    </lineage>
</organism>
<evidence type="ECO:0000313" key="2">
    <source>
        <dbReference type="Proteomes" id="UP001146670"/>
    </source>
</evidence>
<dbReference type="CDD" id="cd07505">
    <property type="entry name" value="HAD_BPGM-like"/>
    <property type="match status" value="1"/>
</dbReference>
<dbReference type="Proteomes" id="UP001146670">
    <property type="component" value="Unassembled WGS sequence"/>
</dbReference>
<dbReference type="PANTHER" id="PTHR18901">
    <property type="entry name" value="2-DEOXYGLUCOSE-6-PHOSPHATE PHOSPHATASE 2"/>
    <property type="match status" value="1"/>
</dbReference>
<dbReference type="InterPro" id="IPR023198">
    <property type="entry name" value="PGP-like_dom2"/>
</dbReference>
<dbReference type="InterPro" id="IPR006439">
    <property type="entry name" value="HAD-SF_hydro_IA"/>
</dbReference>
<keyword evidence="2" id="KW-1185">Reference proteome</keyword>